<keyword evidence="2" id="KW-1185">Reference proteome</keyword>
<organism evidence="1 2">
    <name type="scientific">Pluteus cervinus</name>
    <dbReference type="NCBI Taxonomy" id="181527"/>
    <lineage>
        <taxon>Eukaryota</taxon>
        <taxon>Fungi</taxon>
        <taxon>Dikarya</taxon>
        <taxon>Basidiomycota</taxon>
        <taxon>Agaricomycotina</taxon>
        <taxon>Agaricomycetes</taxon>
        <taxon>Agaricomycetidae</taxon>
        <taxon>Agaricales</taxon>
        <taxon>Pluteineae</taxon>
        <taxon>Pluteaceae</taxon>
        <taxon>Pluteus</taxon>
    </lineage>
</organism>
<dbReference type="Proteomes" id="UP000308600">
    <property type="component" value="Unassembled WGS sequence"/>
</dbReference>
<gene>
    <name evidence="1" type="ORF">BDN72DRAFT_835953</name>
</gene>
<evidence type="ECO:0000313" key="2">
    <source>
        <dbReference type="Proteomes" id="UP000308600"/>
    </source>
</evidence>
<reference evidence="1 2" key="1">
    <citation type="journal article" date="2019" name="Nat. Ecol. Evol.">
        <title>Megaphylogeny resolves global patterns of mushroom evolution.</title>
        <authorList>
            <person name="Varga T."/>
            <person name="Krizsan K."/>
            <person name="Foldi C."/>
            <person name="Dima B."/>
            <person name="Sanchez-Garcia M."/>
            <person name="Sanchez-Ramirez S."/>
            <person name="Szollosi G.J."/>
            <person name="Szarkandi J.G."/>
            <person name="Papp V."/>
            <person name="Albert L."/>
            <person name="Andreopoulos W."/>
            <person name="Angelini C."/>
            <person name="Antonin V."/>
            <person name="Barry K.W."/>
            <person name="Bougher N.L."/>
            <person name="Buchanan P."/>
            <person name="Buyck B."/>
            <person name="Bense V."/>
            <person name="Catcheside P."/>
            <person name="Chovatia M."/>
            <person name="Cooper J."/>
            <person name="Damon W."/>
            <person name="Desjardin D."/>
            <person name="Finy P."/>
            <person name="Geml J."/>
            <person name="Haridas S."/>
            <person name="Hughes K."/>
            <person name="Justo A."/>
            <person name="Karasinski D."/>
            <person name="Kautmanova I."/>
            <person name="Kiss B."/>
            <person name="Kocsube S."/>
            <person name="Kotiranta H."/>
            <person name="LaButti K.M."/>
            <person name="Lechner B.E."/>
            <person name="Liimatainen K."/>
            <person name="Lipzen A."/>
            <person name="Lukacs Z."/>
            <person name="Mihaltcheva S."/>
            <person name="Morgado L.N."/>
            <person name="Niskanen T."/>
            <person name="Noordeloos M.E."/>
            <person name="Ohm R.A."/>
            <person name="Ortiz-Santana B."/>
            <person name="Ovrebo C."/>
            <person name="Racz N."/>
            <person name="Riley R."/>
            <person name="Savchenko A."/>
            <person name="Shiryaev A."/>
            <person name="Soop K."/>
            <person name="Spirin V."/>
            <person name="Szebenyi C."/>
            <person name="Tomsovsky M."/>
            <person name="Tulloss R.E."/>
            <person name="Uehling J."/>
            <person name="Grigoriev I.V."/>
            <person name="Vagvolgyi C."/>
            <person name="Papp T."/>
            <person name="Martin F.M."/>
            <person name="Miettinen O."/>
            <person name="Hibbett D.S."/>
            <person name="Nagy L.G."/>
        </authorList>
    </citation>
    <scope>NUCLEOTIDE SEQUENCE [LARGE SCALE GENOMIC DNA]</scope>
    <source>
        <strain evidence="1 2">NL-1719</strain>
    </source>
</reference>
<name>A0ACD3B4T6_9AGAR</name>
<sequence length="155" mass="17794">MDYLRSWFESTSPVTITGIRFPADGSKPHTLLLTTTTSGVEDGPDSFWGHIPDFREFWKTRQGWQWRDHETFRLENQPLSSCNGLYVLFYSFDDTSLPMHRNFPEAIYGRQRTFVGDAFVVKLQGNRLGEDLGEDGMAVWVDVPSDILSLPVMKI</sequence>
<evidence type="ECO:0000313" key="1">
    <source>
        <dbReference type="EMBL" id="TFK72644.1"/>
    </source>
</evidence>
<proteinExistence type="predicted"/>
<dbReference type="EMBL" id="ML208283">
    <property type="protein sequence ID" value="TFK72644.1"/>
    <property type="molecule type" value="Genomic_DNA"/>
</dbReference>
<protein>
    <submittedName>
        <fullName evidence="1">Uncharacterized protein</fullName>
    </submittedName>
</protein>
<accession>A0ACD3B4T6</accession>